<dbReference type="Gene3D" id="3.55.50.30">
    <property type="match status" value="1"/>
</dbReference>
<organism evidence="4 5">
    <name type="scientific">Persicitalea jodogahamensis</name>
    <dbReference type="NCBI Taxonomy" id="402147"/>
    <lineage>
        <taxon>Bacteria</taxon>
        <taxon>Pseudomonadati</taxon>
        <taxon>Bacteroidota</taxon>
        <taxon>Cytophagia</taxon>
        <taxon>Cytophagales</taxon>
        <taxon>Spirosomataceae</taxon>
        <taxon>Persicitalea</taxon>
    </lineage>
</organism>
<dbReference type="InterPro" id="IPR012373">
    <property type="entry name" value="Ferrdict_sens_TM"/>
</dbReference>
<dbReference type="GO" id="GO:0016989">
    <property type="term" value="F:sigma factor antagonist activity"/>
    <property type="evidence" value="ECO:0007669"/>
    <property type="project" value="TreeGrafter"/>
</dbReference>
<dbReference type="Pfam" id="PF04773">
    <property type="entry name" value="FecR"/>
    <property type="match status" value="1"/>
</dbReference>
<sequence length="335" mass="38580">MEAEITRELIFDHFANKATPLQRRQIDDWLKTEGNEELYYMWLEEWENSNPEYQPDSKLLVEGYLRYIRTNPRQDDQAGRALGERRFKLPRRWWTVSMAAAVALLLVAAGLWLNKNILLSKSYQTSNGEIRRFVLADGSLVTLNASSRLMVPRWGFGTSSREVDLDGEASFTVKHTHDNRKFVVRTGKGFEVVVLGTEFSVFSRSRGARVVLNRGKVQVNYQDGKKSKQLVMKPGELVSFDQQNQPTLRQATSYTDLSIWQEKRFVFEQTKLGEVAQMLEETYGLKVEISSPELARRELMGSFRANNLDELLQTISDLLDISIVRESDTIRLSEN</sequence>
<keyword evidence="1" id="KW-0812">Transmembrane</keyword>
<evidence type="ECO:0000256" key="1">
    <source>
        <dbReference type="SAM" id="Phobius"/>
    </source>
</evidence>
<dbReference type="InterPro" id="IPR006860">
    <property type="entry name" value="FecR"/>
</dbReference>
<dbReference type="PIRSF" id="PIRSF018266">
    <property type="entry name" value="FecR"/>
    <property type="match status" value="1"/>
</dbReference>
<keyword evidence="1" id="KW-0472">Membrane</keyword>
<dbReference type="Gene3D" id="2.60.120.1440">
    <property type="match status" value="1"/>
</dbReference>
<dbReference type="AlphaFoldDB" id="A0A8J3D4Q0"/>
<evidence type="ECO:0008006" key="6">
    <source>
        <dbReference type="Google" id="ProtNLM"/>
    </source>
</evidence>
<dbReference type="InterPro" id="IPR032508">
    <property type="entry name" value="FecR_C"/>
</dbReference>
<feature type="domain" description="Protein FecR C-terminal" evidence="3">
    <location>
        <begin position="264"/>
        <end position="330"/>
    </location>
</feature>
<dbReference type="RefSeq" id="WP_189565446.1">
    <property type="nucleotide sequence ID" value="NZ_BMXF01000003.1"/>
</dbReference>
<accession>A0A8J3D4Q0</accession>
<dbReference type="PANTHER" id="PTHR30273:SF2">
    <property type="entry name" value="PROTEIN FECR"/>
    <property type="match status" value="1"/>
</dbReference>
<protein>
    <recommendedName>
        <fullName evidence="6">DUF4974 domain-containing protein</fullName>
    </recommendedName>
</protein>
<keyword evidence="1" id="KW-1133">Transmembrane helix</keyword>
<evidence type="ECO:0000313" key="4">
    <source>
        <dbReference type="EMBL" id="GHB75064.1"/>
    </source>
</evidence>
<gene>
    <name evidence="4" type="ORF">GCM10007390_31000</name>
</gene>
<proteinExistence type="predicted"/>
<dbReference type="PANTHER" id="PTHR30273">
    <property type="entry name" value="PERIPLASMIC SIGNAL SENSOR AND SIGMA FACTOR ACTIVATOR FECR-RELATED"/>
    <property type="match status" value="1"/>
</dbReference>
<feature type="domain" description="FecR protein" evidence="2">
    <location>
        <begin position="123"/>
        <end position="218"/>
    </location>
</feature>
<evidence type="ECO:0000313" key="5">
    <source>
        <dbReference type="Proteomes" id="UP000598271"/>
    </source>
</evidence>
<comment type="caution">
    <text evidence="4">The sequence shown here is derived from an EMBL/GenBank/DDBJ whole genome shotgun (WGS) entry which is preliminary data.</text>
</comment>
<name>A0A8J3D4Q0_9BACT</name>
<evidence type="ECO:0000259" key="2">
    <source>
        <dbReference type="Pfam" id="PF04773"/>
    </source>
</evidence>
<evidence type="ECO:0000259" key="3">
    <source>
        <dbReference type="Pfam" id="PF16344"/>
    </source>
</evidence>
<reference evidence="4 5" key="1">
    <citation type="journal article" date="2014" name="Int. J. Syst. Evol. Microbiol.">
        <title>Complete genome sequence of Corynebacterium casei LMG S-19264T (=DSM 44701T), isolated from a smear-ripened cheese.</title>
        <authorList>
            <consortium name="US DOE Joint Genome Institute (JGI-PGF)"/>
            <person name="Walter F."/>
            <person name="Albersmeier A."/>
            <person name="Kalinowski J."/>
            <person name="Ruckert C."/>
        </authorList>
    </citation>
    <scope>NUCLEOTIDE SEQUENCE [LARGE SCALE GENOMIC DNA]</scope>
    <source>
        <strain evidence="4 5">KCTC 12866</strain>
    </source>
</reference>
<dbReference type="EMBL" id="BMXF01000003">
    <property type="protein sequence ID" value="GHB75064.1"/>
    <property type="molecule type" value="Genomic_DNA"/>
</dbReference>
<keyword evidence="5" id="KW-1185">Reference proteome</keyword>
<feature type="transmembrane region" description="Helical" evidence="1">
    <location>
        <begin position="93"/>
        <end position="113"/>
    </location>
</feature>
<dbReference type="Pfam" id="PF16344">
    <property type="entry name" value="FecR_C"/>
    <property type="match status" value="1"/>
</dbReference>
<dbReference type="Proteomes" id="UP000598271">
    <property type="component" value="Unassembled WGS sequence"/>
</dbReference>